<reference evidence="1" key="2">
    <citation type="submission" date="2020-09" db="EMBL/GenBank/DDBJ databases">
        <authorList>
            <person name="Sun Q."/>
            <person name="Kim S."/>
        </authorList>
    </citation>
    <scope>NUCLEOTIDE SEQUENCE</scope>
    <source>
        <strain evidence="1">KCTC 23732</strain>
    </source>
</reference>
<dbReference type="Gene3D" id="3.40.630.30">
    <property type="match status" value="1"/>
</dbReference>
<proteinExistence type="predicted"/>
<dbReference type="AlphaFoldDB" id="A0A918MWY1"/>
<accession>A0A918MWY1</accession>
<evidence type="ECO:0008006" key="3">
    <source>
        <dbReference type="Google" id="ProtNLM"/>
    </source>
</evidence>
<reference evidence="1" key="1">
    <citation type="journal article" date="2014" name="Int. J. Syst. Evol. Microbiol.">
        <title>Complete genome sequence of Corynebacterium casei LMG S-19264T (=DSM 44701T), isolated from a smear-ripened cheese.</title>
        <authorList>
            <consortium name="US DOE Joint Genome Institute (JGI-PGF)"/>
            <person name="Walter F."/>
            <person name="Albersmeier A."/>
            <person name="Kalinowski J."/>
            <person name="Ruckert C."/>
        </authorList>
    </citation>
    <scope>NUCLEOTIDE SEQUENCE</scope>
    <source>
        <strain evidence="1">KCTC 23732</strain>
    </source>
</reference>
<dbReference type="InterPro" id="IPR016181">
    <property type="entry name" value="Acyl_CoA_acyltransferase"/>
</dbReference>
<dbReference type="RefSeq" id="WP_211182203.1">
    <property type="nucleotide sequence ID" value="NZ_BAABFY010000056.1"/>
</dbReference>
<gene>
    <name evidence="1" type="ORF">GCM10011450_08240</name>
</gene>
<keyword evidence="2" id="KW-1185">Reference proteome</keyword>
<protein>
    <recommendedName>
        <fullName evidence="3">Acetyltransferase</fullName>
    </recommendedName>
</protein>
<comment type="caution">
    <text evidence="1">The sequence shown here is derived from an EMBL/GenBank/DDBJ whole genome shotgun (WGS) entry which is preliminary data.</text>
</comment>
<dbReference type="SUPFAM" id="SSF55729">
    <property type="entry name" value="Acyl-CoA N-acyltransferases (Nat)"/>
    <property type="match status" value="1"/>
</dbReference>
<evidence type="ECO:0000313" key="2">
    <source>
        <dbReference type="Proteomes" id="UP000608345"/>
    </source>
</evidence>
<evidence type="ECO:0000313" key="1">
    <source>
        <dbReference type="EMBL" id="GGW80867.1"/>
    </source>
</evidence>
<organism evidence="1 2">
    <name type="scientific">Advenella faeciporci</name>
    <dbReference type="NCBI Taxonomy" id="797535"/>
    <lineage>
        <taxon>Bacteria</taxon>
        <taxon>Pseudomonadati</taxon>
        <taxon>Pseudomonadota</taxon>
        <taxon>Betaproteobacteria</taxon>
        <taxon>Burkholderiales</taxon>
        <taxon>Alcaligenaceae</taxon>
    </lineage>
</organism>
<sequence length="97" mass="10785">MDGISKNAGRIRAFLIGQIGKNTAVASNPISLENILSEIYAVISAAKELIGGRIIILECEDSEDLIKLYERHGFTLIATLDPQQSRLRTMYTHVIER</sequence>
<name>A0A918MWY1_9BURK</name>
<dbReference type="EMBL" id="BMYS01000004">
    <property type="protein sequence ID" value="GGW80867.1"/>
    <property type="molecule type" value="Genomic_DNA"/>
</dbReference>
<dbReference type="Proteomes" id="UP000608345">
    <property type="component" value="Unassembled WGS sequence"/>
</dbReference>